<dbReference type="SMART" id="SM00354">
    <property type="entry name" value="HTH_LACI"/>
    <property type="match status" value="1"/>
</dbReference>
<dbReference type="CDD" id="cd01392">
    <property type="entry name" value="HTH_LacI"/>
    <property type="match status" value="1"/>
</dbReference>
<dbReference type="SUPFAM" id="SSF53822">
    <property type="entry name" value="Periplasmic binding protein-like I"/>
    <property type="match status" value="1"/>
</dbReference>
<dbReference type="CDD" id="cd06267">
    <property type="entry name" value="PBP1_LacI_sugar_binding-like"/>
    <property type="match status" value="1"/>
</dbReference>
<keyword evidence="2 6" id="KW-0238">DNA-binding</keyword>
<dbReference type="InterPro" id="IPR001761">
    <property type="entry name" value="Peripla_BP/Lac1_sug-bd_dom"/>
</dbReference>
<dbReference type="Gene3D" id="3.40.50.2300">
    <property type="match status" value="2"/>
</dbReference>
<feature type="region of interest" description="Disordered" evidence="4">
    <location>
        <begin position="308"/>
        <end position="340"/>
    </location>
</feature>
<dbReference type="InterPro" id="IPR028082">
    <property type="entry name" value="Peripla_BP_I"/>
</dbReference>
<dbReference type="Proteomes" id="UP000777440">
    <property type="component" value="Unassembled WGS sequence"/>
</dbReference>
<name>A0ABS7I3T4_9MICO</name>
<dbReference type="EMBL" id="JAEUAX010000012">
    <property type="protein sequence ID" value="MBW9111452.1"/>
    <property type="molecule type" value="Genomic_DNA"/>
</dbReference>
<dbReference type="PROSITE" id="PS50932">
    <property type="entry name" value="HTH_LACI_2"/>
    <property type="match status" value="1"/>
</dbReference>
<dbReference type="PANTHER" id="PTHR30146:SF109">
    <property type="entry name" value="HTH-TYPE TRANSCRIPTIONAL REGULATOR GALS"/>
    <property type="match status" value="1"/>
</dbReference>
<keyword evidence="7" id="KW-1185">Reference proteome</keyword>
<gene>
    <name evidence="6" type="ORF">JNB61_16900</name>
</gene>
<accession>A0ABS7I3T4</accession>
<evidence type="ECO:0000259" key="5">
    <source>
        <dbReference type="PROSITE" id="PS50932"/>
    </source>
</evidence>
<sequence>MKQVAALAGVGTKTVSRVVNDEPNVAPGTAQRVWDAVRALDYHVDLQAGSLRRTDGRTRTLGLLISSVDNPFAGAIHRAVEDAATERGVAVFASSLDDDADREERAVTAFLQRRVDGLILTTAGRRQNYVALLQDRGIPVVYVDREPADTEADSVTSDNRAAARAGTEWLISHGHRRIALLADRREIPTAAERERGFLDATRDAGIPSAQTPVVAGLRDAEAAHQALRALLESDQPPTAVLSAQNLITIGAIHALRDAALEHSVALVGFDDVPLADLLDPGITVIAQDPQEIGRIAVERIFDRLEGDASPPHHHIVPTSFIPRGSGEIPPPSRLPDTSNA</sequence>
<dbReference type="InterPro" id="IPR010982">
    <property type="entry name" value="Lambda_DNA-bd_dom_sf"/>
</dbReference>
<proteinExistence type="predicted"/>
<dbReference type="Pfam" id="PF00532">
    <property type="entry name" value="Peripla_BP_1"/>
    <property type="match status" value="1"/>
</dbReference>
<protein>
    <submittedName>
        <fullName evidence="6">LacI family DNA-binding transcriptional regulator</fullName>
    </submittedName>
</protein>
<comment type="caution">
    <text evidence="6">The sequence shown here is derived from an EMBL/GenBank/DDBJ whole genome shotgun (WGS) entry which is preliminary data.</text>
</comment>
<dbReference type="Gene3D" id="1.10.260.40">
    <property type="entry name" value="lambda repressor-like DNA-binding domains"/>
    <property type="match status" value="1"/>
</dbReference>
<dbReference type="PANTHER" id="PTHR30146">
    <property type="entry name" value="LACI-RELATED TRANSCRIPTIONAL REPRESSOR"/>
    <property type="match status" value="1"/>
</dbReference>
<reference evidence="6 7" key="1">
    <citation type="journal article" date="2021" name="MBio">
        <title>Poor Competitiveness of Bradyrhizobium in Pigeon Pea Root Colonization in Indian Soils.</title>
        <authorList>
            <person name="Chalasani D."/>
            <person name="Basu A."/>
            <person name="Pullabhotla S.V.S.R.N."/>
            <person name="Jorrin B."/>
            <person name="Neal A.L."/>
            <person name="Poole P.S."/>
            <person name="Podile A.R."/>
            <person name="Tkacz A."/>
        </authorList>
    </citation>
    <scope>NUCLEOTIDE SEQUENCE [LARGE SCALE GENOMIC DNA]</scope>
    <source>
        <strain evidence="6 7">HU12</strain>
    </source>
</reference>
<evidence type="ECO:0000256" key="1">
    <source>
        <dbReference type="ARBA" id="ARBA00023015"/>
    </source>
</evidence>
<evidence type="ECO:0000313" key="7">
    <source>
        <dbReference type="Proteomes" id="UP000777440"/>
    </source>
</evidence>
<dbReference type="InterPro" id="IPR000843">
    <property type="entry name" value="HTH_LacI"/>
</dbReference>
<feature type="domain" description="HTH lacI-type" evidence="5">
    <location>
        <begin position="1"/>
        <end position="53"/>
    </location>
</feature>
<evidence type="ECO:0000256" key="4">
    <source>
        <dbReference type="SAM" id="MobiDB-lite"/>
    </source>
</evidence>
<evidence type="ECO:0000256" key="2">
    <source>
        <dbReference type="ARBA" id="ARBA00023125"/>
    </source>
</evidence>
<dbReference type="Pfam" id="PF00356">
    <property type="entry name" value="LacI"/>
    <property type="match status" value="1"/>
</dbReference>
<dbReference type="GO" id="GO:0003677">
    <property type="term" value="F:DNA binding"/>
    <property type="evidence" value="ECO:0007669"/>
    <property type="project" value="UniProtKB-KW"/>
</dbReference>
<organism evidence="6 7">
    <name type="scientific">Microbacterium ureisolvens</name>
    <dbReference type="NCBI Taxonomy" id="2781186"/>
    <lineage>
        <taxon>Bacteria</taxon>
        <taxon>Bacillati</taxon>
        <taxon>Actinomycetota</taxon>
        <taxon>Actinomycetes</taxon>
        <taxon>Micrococcales</taxon>
        <taxon>Microbacteriaceae</taxon>
        <taxon>Microbacterium</taxon>
    </lineage>
</organism>
<evidence type="ECO:0000256" key="3">
    <source>
        <dbReference type="ARBA" id="ARBA00023163"/>
    </source>
</evidence>
<evidence type="ECO:0000313" key="6">
    <source>
        <dbReference type="EMBL" id="MBW9111452.1"/>
    </source>
</evidence>
<dbReference type="SUPFAM" id="SSF47413">
    <property type="entry name" value="lambda repressor-like DNA-binding domains"/>
    <property type="match status" value="1"/>
</dbReference>
<keyword evidence="1" id="KW-0805">Transcription regulation</keyword>
<keyword evidence="3" id="KW-0804">Transcription</keyword>